<comment type="caution">
    <text evidence="1">The sequence shown here is derived from an EMBL/GenBank/DDBJ whole genome shotgun (WGS) entry which is preliminary data.</text>
</comment>
<evidence type="ECO:0000313" key="2">
    <source>
        <dbReference type="Proteomes" id="UP000603141"/>
    </source>
</evidence>
<protein>
    <submittedName>
        <fullName evidence="1">Uncharacterized protein</fullName>
    </submittedName>
</protein>
<proteinExistence type="predicted"/>
<organism evidence="1 2">
    <name type="scientific">Luteolibacter pohnpeiensis</name>
    <dbReference type="NCBI Taxonomy" id="454153"/>
    <lineage>
        <taxon>Bacteria</taxon>
        <taxon>Pseudomonadati</taxon>
        <taxon>Verrucomicrobiota</taxon>
        <taxon>Verrucomicrobiia</taxon>
        <taxon>Verrucomicrobiales</taxon>
        <taxon>Verrucomicrobiaceae</taxon>
        <taxon>Luteolibacter</taxon>
    </lineage>
</organism>
<keyword evidence="2" id="KW-1185">Reference proteome</keyword>
<reference evidence="1" key="1">
    <citation type="submission" date="2021-01" db="EMBL/GenBank/DDBJ databases">
        <title>Modified the classification status of verrucomicrobia.</title>
        <authorList>
            <person name="Feng X."/>
        </authorList>
    </citation>
    <scope>NUCLEOTIDE SEQUENCE</scope>
    <source>
        <strain evidence="1">KCTC 22041</strain>
    </source>
</reference>
<dbReference type="RefSeq" id="WP_200274252.1">
    <property type="nucleotide sequence ID" value="NZ_JAENIJ010000097.1"/>
</dbReference>
<evidence type="ECO:0000313" key="1">
    <source>
        <dbReference type="EMBL" id="MBK1884763.1"/>
    </source>
</evidence>
<sequence>MDYKPEHAARALAILDELLPMVTPRAEYDQLVEILRDAPRWSEAHDQFNAIRVNITLRDEVYGKSDLDSLIAYVAENAAKTAYNCSGCSAPFDNDSFEKLLRCREEFIGAASTLKP</sequence>
<dbReference type="EMBL" id="JAENIJ010000097">
    <property type="protein sequence ID" value="MBK1884763.1"/>
    <property type="molecule type" value="Genomic_DNA"/>
</dbReference>
<accession>A0A934SGI5</accession>
<name>A0A934SGI5_9BACT</name>
<gene>
    <name evidence="1" type="ORF">JIN85_20290</name>
</gene>
<dbReference type="Proteomes" id="UP000603141">
    <property type="component" value="Unassembled WGS sequence"/>
</dbReference>
<dbReference type="AlphaFoldDB" id="A0A934SGI5"/>